<feature type="domain" description="Fibronectin type-III" evidence="3">
    <location>
        <begin position="23"/>
        <end position="123"/>
    </location>
</feature>
<proteinExistence type="predicted"/>
<evidence type="ECO:0000313" key="5">
    <source>
        <dbReference type="Proteomes" id="UP001460270"/>
    </source>
</evidence>
<dbReference type="EMBL" id="JBBPFD010000001">
    <property type="protein sequence ID" value="KAK7944688.1"/>
    <property type="molecule type" value="Genomic_DNA"/>
</dbReference>
<dbReference type="InterPro" id="IPR003961">
    <property type="entry name" value="FN3_dom"/>
</dbReference>
<keyword evidence="5" id="KW-1185">Reference proteome</keyword>
<dbReference type="Gene3D" id="2.60.40.10">
    <property type="entry name" value="Immunoglobulins"/>
    <property type="match status" value="1"/>
</dbReference>
<reference evidence="5" key="1">
    <citation type="submission" date="2024-04" db="EMBL/GenBank/DDBJ databases">
        <title>Salinicola lusitanus LLJ914,a marine bacterium isolated from the Okinawa Trough.</title>
        <authorList>
            <person name="Li J."/>
        </authorList>
    </citation>
    <scope>NUCLEOTIDE SEQUENCE [LARGE SCALE GENOMIC DNA]</scope>
</reference>
<evidence type="ECO:0000256" key="1">
    <source>
        <dbReference type="SAM" id="MobiDB-lite"/>
    </source>
</evidence>
<comment type="caution">
    <text evidence="4">The sequence shown here is derived from an EMBL/GenBank/DDBJ whole genome shotgun (WGS) entry which is preliminary data.</text>
</comment>
<sequence>MTLGELLLLLLMGVCDGVCALSAPSGLSMKSVNMRHTLSWLPLQDGCDTTVLYSVQYQGDFERLKNMTWLNSSLCQLTSLCHCDLSSDLGSDTDYILRVRAHCGRVLSPWKQLLPPFNRSQSVLLAPRLKLDELGTSDSVEARAAGAGAGESGALKAGPVRQRRSAGGTGVLRPGPESAALRPDEQRHSAPLCPHARSYRMVLEEHYHCGVAVLFSVGFLSTVLWFTLHGPPQICHKVALPESLKKWVSVPGPLQIQEEGKSSWRQWSQGLLPLLLCLYCESRLLPRLLWLLPLSNDSTPRQKRTVGLSVNEMEPAAVTLDKRLNHR</sequence>
<evidence type="ECO:0000256" key="2">
    <source>
        <dbReference type="SAM" id="SignalP"/>
    </source>
</evidence>
<dbReference type="AlphaFoldDB" id="A0AAW0Q7H2"/>
<keyword evidence="2" id="KW-0732">Signal</keyword>
<feature type="signal peptide" evidence="2">
    <location>
        <begin position="1"/>
        <end position="20"/>
    </location>
</feature>
<organism evidence="4 5">
    <name type="scientific">Mugilogobius chulae</name>
    <name type="common">yellowstripe goby</name>
    <dbReference type="NCBI Taxonomy" id="88201"/>
    <lineage>
        <taxon>Eukaryota</taxon>
        <taxon>Metazoa</taxon>
        <taxon>Chordata</taxon>
        <taxon>Craniata</taxon>
        <taxon>Vertebrata</taxon>
        <taxon>Euteleostomi</taxon>
        <taxon>Actinopterygii</taxon>
        <taxon>Neopterygii</taxon>
        <taxon>Teleostei</taxon>
        <taxon>Neoteleostei</taxon>
        <taxon>Acanthomorphata</taxon>
        <taxon>Gobiaria</taxon>
        <taxon>Gobiiformes</taxon>
        <taxon>Gobioidei</taxon>
        <taxon>Gobiidae</taxon>
        <taxon>Gobionellinae</taxon>
        <taxon>Mugilogobius</taxon>
    </lineage>
</organism>
<dbReference type="Pfam" id="PF01108">
    <property type="entry name" value="Tissue_fac"/>
    <property type="match status" value="1"/>
</dbReference>
<dbReference type="InterPro" id="IPR036116">
    <property type="entry name" value="FN3_sf"/>
</dbReference>
<accession>A0AAW0Q7H2</accession>
<dbReference type="CDD" id="cd00063">
    <property type="entry name" value="FN3"/>
    <property type="match status" value="1"/>
</dbReference>
<feature type="compositionally biased region" description="Low complexity" evidence="1">
    <location>
        <begin position="148"/>
        <end position="158"/>
    </location>
</feature>
<dbReference type="GO" id="GO:0004896">
    <property type="term" value="F:cytokine receptor activity"/>
    <property type="evidence" value="ECO:0007669"/>
    <property type="project" value="TreeGrafter"/>
</dbReference>
<dbReference type="PROSITE" id="PS50853">
    <property type="entry name" value="FN3"/>
    <property type="match status" value="1"/>
</dbReference>
<dbReference type="PANTHER" id="PTHR20859">
    <property type="entry name" value="INTERFERON/INTERLEUKIN RECEPTOR"/>
    <property type="match status" value="1"/>
</dbReference>
<protein>
    <recommendedName>
        <fullName evidence="3">Fibronectin type-III domain-containing protein</fullName>
    </recommendedName>
</protein>
<gene>
    <name evidence="4" type="ORF">WMY93_000416</name>
</gene>
<dbReference type="InterPro" id="IPR013783">
    <property type="entry name" value="Ig-like_fold"/>
</dbReference>
<evidence type="ECO:0000313" key="4">
    <source>
        <dbReference type="EMBL" id="KAK7944688.1"/>
    </source>
</evidence>
<feature type="region of interest" description="Disordered" evidence="1">
    <location>
        <begin position="148"/>
        <end position="187"/>
    </location>
</feature>
<feature type="chain" id="PRO_5043631693" description="Fibronectin type-III domain-containing protein" evidence="2">
    <location>
        <begin position="21"/>
        <end position="327"/>
    </location>
</feature>
<dbReference type="Proteomes" id="UP001460270">
    <property type="component" value="Unassembled WGS sequence"/>
</dbReference>
<name>A0AAW0Q7H2_9GOBI</name>
<dbReference type="SUPFAM" id="SSF49265">
    <property type="entry name" value="Fibronectin type III"/>
    <property type="match status" value="1"/>
</dbReference>
<dbReference type="GO" id="GO:0005886">
    <property type="term" value="C:plasma membrane"/>
    <property type="evidence" value="ECO:0007669"/>
    <property type="project" value="TreeGrafter"/>
</dbReference>
<evidence type="ECO:0000259" key="3">
    <source>
        <dbReference type="PROSITE" id="PS50853"/>
    </source>
</evidence>
<dbReference type="PANTHER" id="PTHR20859:SF48">
    <property type="entry name" value="INTERLEUKIN-20 RECEPTOR SUBUNIT BETA"/>
    <property type="match status" value="1"/>
</dbReference>
<dbReference type="GO" id="GO:0042015">
    <property type="term" value="F:interleukin-20 binding"/>
    <property type="evidence" value="ECO:0007669"/>
    <property type="project" value="TreeGrafter"/>
</dbReference>
<dbReference type="InterPro" id="IPR050650">
    <property type="entry name" value="Type-II_Cytokine-TF_Rcpt"/>
</dbReference>